<dbReference type="GO" id="GO:0004519">
    <property type="term" value="F:endonuclease activity"/>
    <property type="evidence" value="ECO:0007669"/>
    <property type="project" value="UniProtKB-KW"/>
</dbReference>
<dbReference type="SUPFAM" id="SSF52980">
    <property type="entry name" value="Restriction endonuclease-like"/>
    <property type="match status" value="1"/>
</dbReference>
<sequence length="130" mass="15196">MSRIRSKDTNPEIVVRKFLFSMGFRYRLHDSKLPGKPDIILPKYKTAIFVHGCFWHNHEGCKRANLPKSNLDYWIPKIERNKKRDVENQAKLAALGWHIIVIYECQLKAKVLSDTLNKVVNELNLLKAHS</sequence>
<reference evidence="8" key="1">
    <citation type="journal article" date="2019" name="Int. J. Syst. Evol. Microbiol.">
        <title>The Global Catalogue of Microorganisms (GCM) 10K type strain sequencing project: providing services to taxonomists for standard genome sequencing and annotation.</title>
        <authorList>
            <consortium name="The Broad Institute Genomics Platform"/>
            <consortium name="The Broad Institute Genome Sequencing Center for Infectious Disease"/>
            <person name="Wu L."/>
            <person name="Ma J."/>
        </authorList>
    </citation>
    <scope>NUCLEOTIDE SEQUENCE [LARGE SCALE GENOMIC DNA]</scope>
    <source>
        <strain evidence="8">JCM 17925</strain>
    </source>
</reference>
<dbReference type="Gene3D" id="3.40.960.10">
    <property type="entry name" value="VSR Endonuclease"/>
    <property type="match status" value="1"/>
</dbReference>
<dbReference type="CDD" id="cd00221">
    <property type="entry name" value="Vsr"/>
    <property type="match status" value="1"/>
</dbReference>
<evidence type="ECO:0000256" key="4">
    <source>
        <dbReference type="ARBA" id="ARBA00022801"/>
    </source>
</evidence>
<protein>
    <recommendedName>
        <fullName evidence="6">Very short patch repair endonuclease</fullName>
        <ecNumber evidence="6">3.1.-.-</ecNumber>
    </recommendedName>
</protein>
<keyword evidence="3 6" id="KW-0227">DNA damage</keyword>
<organism evidence="7 8">
    <name type="scientific">Nibrella viscosa</name>
    <dbReference type="NCBI Taxonomy" id="1084524"/>
    <lineage>
        <taxon>Bacteria</taxon>
        <taxon>Pseudomonadati</taxon>
        <taxon>Bacteroidota</taxon>
        <taxon>Cytophagia</taxon>
        <taxon>Cytophagales</taxon>
        <taxon>Spirosomataceae</taxon>
        <taxon>Nibrella</taxon>
    </lineage>
</organism>
<name>A0ABP8KTL8_9BACT</name>
<comment type="similarity">
    <text evidence="6">Belongs to the vsr family.</text>
</comment>
<proteinExistence type="inferred from homology"/>
<comment type="caution">
    <text evidence="7">The sequence shown here is derived from an EMBL/GenBank/DDBJ whole genome shotgun (WGS) entry which is preliminary data.</text>
</comment>
<keyword evidence="8" id="KW-1185">Reference proteome</keyword>
<evidence type="ECO:0000256" key="2">
    <source>
        <dbReference type="ARBA" id="ARBA00022759"/>
    </source>
</evidence>
<dbReference type="Pfam" id="PF03852">
    <property type="entry name" value="Vsr"/>
    <property type="match status" value="1"/>
</dbReference>
<accession>A0ABP8KTL8</accession>
<evidence type="ECO:0000256" key="1">
    <source>
        <dbReference type="ARBA" id="ARBA00022722"/>
    </source>
</evidence>
<dbReference type="InterPro" id="IPR004603">
    <property type="entry name" value="DNA_mismatch_endonuc_vsr"/>
</dbReference>
<dbReference type="EMBL" id="BAABHB010000014">
    <property type="protein sequence ID" value="GAA4416289.1"/>
    <property type="molecule type" value="Genomic_DNA"/>
</dbReference>
<evidence type="ECO:0000313" key="8">
    <source>
        <dbReference type="Proteomes" id="UP001500936"/>
    </source>
</evidence>
<keyword evidence="1 6" id="KW-0540">Nuclease</keyword>
<evidence type="ECO:0000256" key="6">
    <source>
        <dbReference type="PIRNR" id="PIRNR018267"/>
    </source>
</evidence>
<evidence type="ECO:0000256" key="3">
    <source>
        <dbReference type="ARBA" id="ARBA00022763"/>
    </source>
</evidence>
<keyword evidence="5 6" id="KW-0234">DNA repair</keyword>
<dbReference type="PIRSF" id="PIRSF018267">
    <property type="entry name" value="VSR_endonuc"/>
    <property type="match status" value="1"/>
</dbReference>
<dbReference type="EC" id="3.1.-.-" evidence="6"/>
<evidence type="ECO:0000313" key="7">
    <source>
        <dbReference type="EMBL" id="GAA4416289.1"/>
    </source>
</evidence>
<evidence type="ECO:0000256" key="5">
    <source>
        <dbReference type="ARBA" id="ARBA00023204"/>
    </source>
</evidence>
<dbReference type="InterPro" id="IPR011335">
    <property type="entry name" value="Restrct_endonuc-II-like"/>
</dbReference>
<dbReference type="NCBIfam" id="TIGR00632">
    <property type="entry name" value="vsr"/>
    <property type="match status" value="1"/>
</dbReference>
<keyword evidence="4 6" id="KW-0378">Hydrolase</keyword>
<dbReference type="Proteomes" id="UP001500936">
    <property type="component" value="Unassembled WGS sequence"/>
</dbReference>
<comment type="function">
    <text evidence="6">May nick specific sequences that contain T:G mispairs resulting from m5C-deamination.</text>
</comment>
<keyword evidence="2 6" id="KW-0255">Endonuclease</keyword>
<gene>
    <name evidence="7" type="ORF">GCM10023187_47590</name>
</gene>